<protein>
    <submittedName>
        <fullName evidence="3">Transposase, IS4 family protein</fullName>
    </submittedName>
</protein>
<dbReference type="PANTHER" id="PTHR33627:SF1">
    <property type="entry name" value="TRANSPOSASE"/>
    <property type="match status" value="1"/>
</dbReference>
<keyword evidence="1" id="KW-0472">Membrane</keyword>
<feature type="transmembrane region" description="Helical" evidence="1">
    <location>
        <begin position="326"/>
        <end position="348"/>
    </location>
</feature>
<organism evidence="3 5">
    <name type="scientific">Richelia sinica FACHB-800</name>
    <dbReference type="NCBI Taxonomy" id="1357546"/>
    <lineage>
        <taxon>Bacteria</taxon>
        <taxon>Bacillati</taxon>
        <taxon>Cyanobacteriota</taxon>
        <taxon>Cyanophyceae</taxon>
        <taxon>Nostocales</taxon>
        <taxon>Nostocaceae</taxon>
        <taxon>Richelia</taxon>
    </lineage>
</organism>
<accession>A0A975TBU0</accession>
<proteinExistence type="predicted"/>
<dbReference type="KEGG" id="rsin:B6N60_04824"/>
<sequence length="365" mass="43179">MKESPWSVEKLRDRRLKLLSKALKEKKFILVIDETGDKKKGKKTDYVDRQYIGNLGKIEQGIVSVNAYGIWEEAVFPLICKVYKPQKRLKPEDKYQTKIEIAREIIEELLQRQFKFEVVLADSLYGESSEFRRTLEKHNLKYVVAIRSNHGVLMPAGGRVRRNRWQEFDRVFTTGKKEKRYIREIIFGHRRGDIRYWEITTDTEKLPENSTWYIMTNLPGKIQKSVGNTYGLRTWIEYGFKQCKNELGWADYRVTDYAEIEKWWEIVLCVFLMVSLQSPSFIKLAADNCIINSPSLLSQFQQHPWWQFDQGWKHILNNFRLIIQPAIFLALILPWLSVFSFPSVYQYLSKLVALMNQFHVYVPSG</sequence>
<dbReference type="InterPro" id="IPR039365">
    <property type="entry name" value="IS701-like"/>
</dbReference>
<dbReference type="InterPro" id="IPR038721">
    <property type="entry name" value="IS701-like_DDE_dom"/>
</dbReference>
<dbReference type="EMBL" id="CP021056">
    <property type="protein sequence ID" value="QXE26093.1"/>
    <property type="molecule type" value="Genomic_DNA"/>
</dbReference>
<reference evidence="3" key="1">
    <citation type="submission" date="2017-04" db="EMBL/GenBank/DDBJ databases">
        <title>Genome deletions in a multicellular cyanobacterial endosymbiont for morphological adaptation in marine diatoms.</title>
        <authorList>
            <person name="Wang Y."/>
            <person name="Gao H."/>
            <person name="Li R."/>
            <person name="Xu X."/>
        </authorList>
    </citation>
    <scope>NUCLEOTIDE SEQUENCE</scope>
    <source>
        <strain evidence="3">FACHB 800</strain>
    </source>
</reference>
<evidence type="ECO:0000313" key="5">
    <source>
        <dbReference type="Proteomes" id="UP000683511"/>
    </source>
</evidence>
<evidence type="ECO:0000259" key="2">
    <source>
        <dbReference type="Pfam" id="PF13546"/>
    </source>
</evidence>
<evidence type="ECO:0000313" key="4">
    <source>
        <dbReference type="EMBL" id="QXE26093.1"/>
    </source>
</evidence>
<name>A0A975TBU0_9NOST</name>
<dbReference type="KEGG" id="rsin:B6N60_04575"/>
<keyword evidence="5" id="KW-1185">Reference proteome</keyword>
<dbReference type="NCBIfam" id="NF033540">
    <property type="entry name" value="transpos_IS701"/>
    <property type="match status" value="1"/>
</dbReference>
<dbReference type="AlphaFoldDB" id="A0A975TBU0"/>
<keyword evidence="1" id="KW-1133">Transmembrane helix</keyword>
<dbReference type="Pfam" id="PF13546">
    <property type="entry name" value="DDE_5"/>
    <property type="match status" value="1"/>
</dbReference>
<dbReference type="Proteomes" id="UP000683511">
    <property type="component" value="Chromosome"/>
</dbReference>
<evidence type="ECO:0000313" key="3">
    <source>
        <dbReference type="EMBL" id="QXE25855.1"/>
    </source>
</evidence>
<keyword evidence="1" id="KW-0812">Transmembrane</keyword>
<evidence type="ECO:0000256" key="1">
    <source>
        <dbReference type="SAM" id="Phobius"/>
    </source>
</evidence>
<gene>
    <name evidence="3" type="ORF">B6N60_04575</name>
    <name evidence="4" type="ORF">B6N60_04824</name>
</gene>
<dbReference type="EMBL" id="CP021056">
    <property type="protein sequence ID" value="QXE25855.1"/>
    <property type="molecule type" value="Genomic_DNA"/>
</dbReference>
<dbReference type="PANTHER" id="PTHR33627">
    <property type="entry name" value="TRANSPOSASE"/>
    <property type="match status" value="1"/>
</dbReference>
<feature type="domain" description="Transposase IS701-like DDE" evidence="2">
    <location>
        <begin position="3"/>
        <end position="160"/>
    </location>
</feature>